<comment type="caution">
    <text evidence="4">The sequence shown here is derived from an EMBL/GenBank/DDBJ whole genome shotgun (WGS) entry which is preliminary data.</text>
</comment>
<evidence type="ECO:0000313" key="4">
    <source>
        <dbReference type="EMBL" id="RWS21812.1"/>
    </source>
</evidence>
<evidence type="ECO:0000259" key="3">
    <source>
        <dbReference type="Pfam" id="PF02932"/>
    </source>
</evidence>
<protein>
    <submittedName>
        <fullName evidence="4">Glutamate-gated chloride channel-like protein</fullName>
    </submittedName>
</protein>
<sequence>MLNFCTTTNSFRSSLPVVSNLTAMNLWDAVCMFFIYASMLELIIVNYLHRKIHHSSTRPASADHPERASNNPISSRKLADKEELEVRSPLFGEDASRGSEINHRGSRAMSSLQTQTQSLPSSTLRNEDRVRAAASVFAWLRRPQNWDTQEITAHARLARSIDHVSKTVFPFLFAIFSITFFIYYALYSPSKVDGYIDDEYKEEM</sequence>
<dbReference type="Proteomes" id="UP000288716">
    <property type="component" value="Unassembled WGS sequence"/>
</dbReference>
<dbReference type="GO" id="GO:0016020">
    <property type="term" value="C:membrane"/>
    <property type="evidence" value="ECO:0007669"/>
    <property type="project" value="InterPro"/>
</dbReference>
<keyword evidence="5" id="KW-1185">Reference proteome</keyword>
<feature type="transmembrane region" description="Helical" evidence="2">
    <location>
        <begin position="26"/>
        <end position="48"/>
    </location>
</feature>
<dbReference type="GO" id="GO:0005254">
    <property type="term" value="F:chloride channel activity"/>
    <property type="evidence" value="ECO:0007669"/>
    <property type="project" value="UniProtKB-ARBA"/>
</dbReference>
<dbReference type="OrthoDB" id="8173437at2759"/>
<keyword evidence="2" id="KW-0812">Transmembrane</keyword>
<dbReference type="GO" id="GO:0004888">
    <property type="term" value="F:transmembrane signaling receptor activity"/>
    <property type="evidence" value="ECO:0007669"/>
    <property type="project" value="InterPro"/>
</dbReference>
<dbReference type="Gene3D" id="1.20.58.390">
    <property type="entry name" value="Neurotransmitter-gated ion-channel transmembrane domain"/>
    <property type="match status" value="1"/>
</dbReference>
<keyword evidence="2" id="KW-1133">Transmembrane helix</keyword>
<dbReference type="GO" id="GO:0099095">
    <property type="term" value="F:ligand-gated monoatomic anion channel activity"/>
    <property type="evidence" value="ECO:0007669"/>
    <property type="project" value="UniProtKB-ARBA"/>
</dbReference>
<name>A0A443S2Q3_9ACAR</name>
<dbReference type="GO" id="GO:0005230">
    <property type="term" value="F:extracellular ligand-gated monoatomic ion channel activity"/>
    <property type="evidence" value="ECO:0007669"/>
    <property type="project" value="UniProtKB-ARBA"/>
</dbReference>
<feature type="region of interest" description="Disordered" evidence="1">
    <location>
        <begin position="56"/>
        <end position="78"/>
    </location>
</feature>
<dbReference type="EMBL" id="NCKV01010726">
    <property type="protein sequence ID" value="RWS21812.1"/>
    <property type="molecule type" value="Genomic_DNA"/>
</dbReference>
<reference evidence="4 5" key="1">
    <citation type="journal article" date="2018" name="Gigascience">
        <title>Genomes of trombidid mites reveal novel predicted allergens and laterally-transferred genes associated with secondary metabolism.</title>
        <authorList>
            <person name="Dong X."/>
            <person name="Chaisiri K."/>
            <person name="Xia D."/>
            <person name="Armstrong S.D."/>
            <person name="Fang Y."/>
            <person name="Donnelly M.J."/>
            <person name="Kadowaki T."/>
            <person name="McGarry J.W."/>
            <person name="Darby A.C."/>
            <person name="Makepeace B.L."/>
        </authorList>
    </citation>
    <scope>NUCLEOTIDE SEQUENCE [LARGE SCALE GENOMIC DNA]</scope>
    <source>
        <strain evidence="4">UoL-UT</strain>
    </source>
</reference>
<feature type="domain" description="Neurotransmitter-gated ion-channel transmembrane" evidence="3">
    <location>
        <begin position="6"/>
        <end position="181"/>
    </location>
</feature>
<gene>
    <name evidence="4" type="ORF">B4U80_04119</name>
</gene>
<evidence type="ECO:0000313" key="5">
    <source>
        <dbReference type="Proteomes" id="UP000288716"/>
    </source>
</evidence>
<organism evidence="4 5">
    <name type="scientific">Leptotrombidium deliense</name>
    <dbReference type="NCBI Taxonomy" id="299467"/>
    <lineage>
        <taxon>Eukaryota</taxon>
        <taxon>Metazoa</taxon>
        <taxon>Ecdysozoa</taxon>
        <taxon>Arthropoda</taxon>
        <taxon>Chelicerata</taxon>
        <taxon>Arachnida</taxon>
        <taxon>Acari</taxon>
        <taxon>Acariformes</taxon>
        <taxon>Trombidiformes</taxon>
        <taxon>Prostigmata</taxon>
        <taxon>Anystina</taxon>
        <taxon>Parasitengona</taxon>
        <taxon>Trombiculoidea</taxon>
        <taxon>Trombiculidae</taxon>
        <taxon>Leptotrombidium</taxon>
    </lineage>
</organism>
<dbReference type="InterPro" id="IPR038050">
    <property type="entry name" value="Neuro_actylchol_rec"/>
</dbReference>
<evidence type="ECO:0000256" key="2">
    <source>
        <dbReference type="SAM" id="Phobius"/>
    </source>
</evidence>
<dbReference type="InterPro" id="IPR036719">
    <property type="entry name" value="Neuro-gated_channel_TM_sf"/>
</dbReference>
<feature type="region of interest" description="Disordered" evidence="1">
    <location>
        <begin position="94"/>
        <end position="124"/>
    </location>
</feature>
<dbReference type="InterPro" id="IPR006029">
    <property type="entry name" value="Neurotrans-gated_channel_TM"/>
</dbReference>
<dbReference type="VEuPathDB" id="VectorBase:LDEU010228"/>
<feature type="transmembrane region" description="Helical" evidence="2">
    <location>
        <begin position="168"/>
        <end position="186"/>
    </location>
</feature>
<evidence type="ECO:0000256" key="1">
    <source>
        <dbReference type="SAM" id="MobiDB-lite"/>
    </source>
</evidence>
<dbReference type="InterPro" id="IPR006028">
    <property type="entry name" value="GABAA/Glycine_rcpt"/>
</dbReference>
<accession>A0A443S2Q3</accession>
<dbReference type="Pfam" id="PF02932">
    <property type="entry name" value="Neur_chan_memb"/>
    <property type="match status" value="1"/>
</dbReference>
<dbReference type="AlphaFoldDB" id="A0A443S2Q3"/>
<feature type="compositionally biased region" description="Basic and acidic residues" evidence="1">
    <location>
        <begin position="94"/>
        <end position="103"/>
    </location>
</feature>
<proteinExistence type="predicted"/>
<dbReference type="PRINTS" id="PR00253">
    <property type="entry name" value="GABAARECEPTR"/>
</dbReference>
<keyword evidence="2" id="KW-0472">Membrane</keyword>
<dbReference type="SUPFAM" id="SSF90112">
    <property type="entry name" value="Neurotransmitter-gated ion-channel transmembrane pore"/>
    <property type="match status" value="1"/>
</dbReference>
<dbReference type="STRING" id="299467.A0A443S2Q3"/>
<feature type="compositionally biased region" description="Low complexity" evidence="1">
    <location>
        <begin position="110"/>
        <end position="124"/>
    </location>
</feature>